<reference evidence="1 2" key="1">
    <citation type="submission" date="2016-04" db="EMBL/GenBank/DDBJ databases">
        <title>Genome sequence of Methanobrevibacter filiformis DSM 11501.</title>
        <authorList>
            <person name="Poehlein A."/>
            <person name="Seedorf H."/>
            <person name="Daniel R."/>
        </authorList>
    </citation>
    <scope>NUCLEOTIDE SEQUENCE [LARGE SCALE GENOMIC DNA]</scope>
    <source>
        <strain evidence="1 2">DSM 11501</strain>
    </source>
</reference>
<dbReference type="PANTHER" id="PTHR42203">
    <property type="entry name" value="UPF0058 PROTEIN MJ1205"/>
    <property type="match status" value="1"/>
</dbReference>
<dbReference type="Pfam" id="PF01893">
    <property type="entry name" value="UPF0058"/>
    <property type="match status" value="1"/>
</dbReference>
<protein>
    <recommendedName>
        <fullName evidence="3">Metal-binding protein</fullName>
    </recommendedName>
</protein>
<dbReference type="STRING" id="55758.MBFIL_00990"/>
<evidence type="ECO:0000313" key="1">
    <source>
        <dbReference type="EMBL" id="KZX17550.1"/>
    </source>
</evidence>
<keyword evidence="2" id="KW-1185">Reference proteome</keyword>
<evidence type="ECO:0000313" key="2">
    <source>
        <dbReference type="Proteomes" id="UP000077066"/>
    </source>
</evidence>
<comment type="caution">
    <text evidence="1">The sequence shown here is derived from an EMBL/GenBank/DDBJ whole genome shotgun (WGS) entry which is preliminary data.</text>
</comment>
<sequence>MYKDEMIQIHQFLVYVLKHLEEYENIHIACNEYKSLNIHPHHIHKTKAEHKHAIFVLSNLISKMIGQESIDSLPVNVSNSLSDLVKKSRKELKLESK</sequence>
<dbReference type="Proteomes" id="UP000077066">
    <property type="component" value="Unassembled WGS sequence"/>
</dbReference>
<proteinExistence type="predicted"/>
<accession>A0A166FCZ0</accession>
<name>A0A166FCZ0_9EURY</name>
<dbReference type="AlphaFoldDB" id="A0A166FCZ0"/>
<evidence type="ECO:0008006" key="3">
    <source>
        <dbReference type="Google" id="ProtNLM"/>
    </source>
</evidence>
<dbReference type="PANTHER" id="PTHR42203:SF2">
    <property type="entry name" value="UPF0058 PROTEIN MJ1205"/>
    <property type="match status" value="1"/>
</dbReference>
<dbReference type="Gene3D" id="1.20.1270.110">
    <property type="entry name" value="Uncharacterised protein family UPF0058"/>
    <property type="match status" value="1"/>
</dbReference>
<dbReference type="RefSeq" id="WP_066970402.1">
    <property type="nucleotide sequence ID" value="NZ_LWMT01000012.1"/>
</dbReference>
<dbReference type="SUPFAM" id="SSF140371">
    <property type="entry name" value="Vng1086c-like"/>
    <property type="match status" value="1"/>
</dbReference>
<gene>
    <name evidence="1" type="ORF">MBFIL_00990</name>
</gene>
<dbReference type="OrthoDB" id="177623at2157"/>
<dbReference type="EMBL" id="LWMT01000012">
    <property type="protein sequence ID" value="KZX17550.1"/>
    <property type="molecule type" value="Genomic_DNA"/>
</dbReference>
<dbReference type="InterPro" id="IPR036519">
    <property type="entry name" value="UPF0058_sf"/>
</dbReference>
<dbReference type="PATRIC" id="fig|55758.3.peg.112"/>
<organism evidence="1 2">
    <name type="scientific">Methanobrevibacter filiformis</name>
    <dbReference type="NCBI Taxonomy" id="55758"/>
    <lineage>
        <taxon>Archaea</taxon>
        <taxon>Methanobacteriati</taxon>
        <taxon>Methanobacteriota</taxon>
        <taxon>Methanomada group</taxon>
        <taxon>Methanobacteria</taxon>
        <taxon>Methanobacteriales</taxon>
        <taxon>Methanobacteriaceae</taxon>
        <taxon>Methanobrevibacter</taxon>
    </lineage>
</organism>
<dbReference type="InterPro" id="IPR002753">
    <property type="entry name" value="UPF0058"/>
</dbReference>